<keyword evidence="3 6" id="KW-1133">Transmembrane helix</keyword>
<dbReference type="InterPro" id="IPR000276">
    <property type="entry name" value="GPCR_Rhodpsn"/>
</dbReference>
<evidence type="ECO:0000313" key="8">
    <source>
        <dbReference type="EMBL" id="KZS94022.1"/>
    </source>
</evidence>
<dbReference type="PANTHER" id="PTHR23112">
    <property type="entry name" value="G PROTEIN-COUPLED RECEPTOR 157-RELATED"/>
    <property type="match status" value="1"/>
</dbReference>
<evidence type="ECO:0000256" key="1">
    <source>
        <dbReference type="ARBA" id="ARBA00004141"/>
    </source>
</evidence>
<keyword evidence="2 6" id="KW-0812">Transmembrane</keyword>
<feature type="transmembrane region" description="Helical" evidence="6">
    <location>
        <begin position="118"/>
        <end position="138"/>
    </location>
</feature>
<dbReference type="GO" id="GO:0005886">
    <property type="term" value="C:plasma membrane"/>
    <property type="evidence" value="ECO:0007669"/>
    <property type="project" value="TreeGrafter"/>
</dbReference>
<dbReference type="GO" id="GO:0004930">
    <property type="term" value="F:G protein-coupled receptor activity"/>
    <property type="evidence" value="ECO:0007669"/>
    <property type="project" value="InterPro"/>
</dbReference>
<evidence type="ECO:0000256" key="5">
    <source>
        <dbReference type="SAM" id="MobiDB-lite"/>
    </source>
</evidence>
<dbReference type="PANTHER" id="PTHR23112:SF37">
    <property type="entry name" value="G PROTEIN-COUPLED RECEPTOR GPR1"/>
    <property type="match status" value="1"/>
</dbReference>
<feature type="compositionally biased region" description="Basic and acidic residues" evidence="5">
    <location>
        <begin position="347"/>
        <end position="366"/>
    </location>
</feature>
<dbReference type="STRING" id="1314777.A0A164VCA4"/>
<feature type="transmembrane region" description="Helical" evidence="6">
    <location>
        <begin position="76"/>
        <end position="98"/>
    </location>
</feature>
<feature type="transmembrane region" description="Helical" evidence="6">
    <location>
        <begin position="244"/>
        <end position="266"/>
    </location>
</feature>
<evidence type="ECO:0000256" key="4">
    <source>
        <dbReference type="ARBA" id="ARBA00023136"/>
    </source>
</evidence>
<feature type="domain" description="G-protein coupled receptors family 1 profile" evidence="7">
    <location>
        <begin position="47"/>
        <end position="300"/>
    </location>
</feature>
<protein>
    <recommendedName>
        <fullName evidence="7">G-protein coupled receptors family 1 profile domain-containing protein</fullName>
    </recommendedName>
</protein>
<feature type="transmembrane region" description="Helical" evidence="6">
    <location>
        <begin position="278"/>
        <end position="300"/>
    </location>
</feature>
<feature type="transmembrane region" description="Helical" evidence="6">
    <location>
        <begin position="204"/>
        <end position="224"/>
    </location>
</feature>
<evidence type="ECO:0000313" key="9">
    <source>
        <dbReference type="Proteomes" id="UP000076722"/>
    </source>
</evidence>
<evidence type="ECO:0000256" key="6">
    <source>
        <dbReference type="SAM" id="Phobius"/>
    </source>
</evidence>
<evidence type="ECO:0000256" key="3">
    <source>
        <dbReference type="ARBA" id="ARBA00022989"/>
    </source>
</evidence>
<dbReference type="SUPFAM" id="SSF81321">
    <property type="entry name" value="Family A G protein-coupled receptor-like"/>
    <property type="match status" value="1"/>
</dbReference>
<organism evidence="8 9">
    <name type="scientific">Sistotremastrum niveocremeum HHB9708</name>
    <dbReference type="NCBI Taxonomy" id="1314777"/>
    <lineage>
        <taxon>Eukaryota</taxon>
        <taxon>Fungi</taxon>
        <taxon>Dikarya</taxon>
        <taxon>Basidiomycota</taxon>
        <taxon>Agaricomycotina</taxon>
        <taxon>Agaricomycetes</taxon>
        <taxon>Sistotremastrales</taxon>
        <taxon>Sistotremastraceae</taxon>
        <taxon>Sertulicium</taxon>
        <taxon>Sertulicium niveocremeum</taxon>
    </lineage>
</organism>
<evidence type="ECO:0000256" key="2">
    <source>
        <dbReference type="ARBA" id="ARBA00022692"/>
    </source>
</evidence>
<reference evidence="8 9" key="1">
    <citation type="journal article" date="2016" name="Mol. Biol. Evol.">
        <title>Comparative Genomics of Early-Diverging Mushroom-Forming Fungi Provides Insights into the Origins of Lignocellulose Decay Capabilities.</title>
        <authorList>
            <person name="Nagy L.G."/>
            <person name="Riley R."/>
            <person name="Tritt A."/>
            <person name="Adam C."/>
            <person name="Daum C."/>
            <person name="Floudas D."/>
            <person name="Sun H."/>
            <person name="Yadav J.S."/>
            <person name="Pangilinan J."/>
            <person name="Larsson K.H."/>
            <person name="Matsuura K."/>
            <person name="Barry K."/>
            <person name="Labutti K."/>
            <person name="Kuo R."/>
            <person name="Ohm R.A."/>
            <person name="Bhattacharya S.S."/>
            <person name="Shirouzu T."/>
            <person name="Yoshinaga Y."/>
            <person name="Martin F.M."/>
            <person name="Grigoriev I.V."/>
            <person name="Hibbett D.S."/>
        </authorList>
    </citation>
    <scope>NUCLEOTIDE SEQUENCE [LARGE SCALE GENOMIC DNA]</scope>
    <source>
        <strain evidence="8 9">HHB9708</strain>
    </source>
</reference>
<feature type="transmembrane region" description="Helical" evidence="6">
    <location>
        <begin position="31"/>
        <end position="56"/>
    </location>
</feature>
<keyword evidence="9" id="KW-1185">Reference proteome</keyword>
<keyword evidence="4 6" id="KW-0472">Membrane</keyword>
<dbReference type="Pfam" id="PF00001">
    <property type="entry name" value="7tm_1"/>
    <property type="match status" value="1"/>
</dbReference>
<dbReference type="InterPro" id="IPR017452">
    <property type="entry name" value="GPCR_Rhodpsn_7TM"/>
</dbReference>
<accession>A0A164VCA4</accession>
<dbReference type="Gene3D" id="1.20.1070.10">
    <property type="entry name" value="Rhodopsin 7-helix transmembrane proteins"/>
    <property type="match status" value="1"/>
</dbReference>
<comment type="subcellular location">
    <subcellularLocation>
        <location evidence="1">Membrane</location>
        <topology evidence="1">Multi-pass membrane protein</topology>
    </subcellularLocation>
</comment>
<feature type="region of interest" description="Disordered" evidence="5">
    <location>
        <begin position="342"/>
        <end position="366"/>
    </location>
</feature>
<dbReference type="GO" id="GO:0007189">
    <property type="term" value="P:adenylate cyclase-activating G protein-coupled receptor signaling pathway"/>
    <property type="evidence" value="ECO:0007669"/>
    <property type="project" value="TreeGrafter"/>
</dbReference>
<sequence length="366" mass="40469">MAASASGVIPITLSSNTSSNTFTAFTQPVRILVGFGAAAAALSGVSVTILLCYIFAFRIARQKGLRRLGWPSALQLFFVSLLISDLFLSVGTLINAAWVHDAGISKGPLCTTQAILRIGGHLGVAFAILAIAILTWAIIVMQRSWDRPRLAAVIVLVIWIVSILMSSVQLALPKEHDFFGPSGYWCSISPSEGLLSAIVFDMGWLWLVASLEIILYLSIAFTIYSRRGSLNSESLRSSRQRSLVTVAFQMTWYPIIYVITILPLSVDRVWYFTKSEPPFLLTAISLVLFTLSGFFNVLLFTITRPTLIPRPTTDIDPLPLRIRRVSNIPTFLTLERRDTTDNSVTSHKIDPEMDQVEAKREESEVA</sequence>
<dbReference type="PROSITE" id="PS50262">
    <property type="entry name" value="G_PROTEIN_RECEP_F1_2"/>
    <property type="match status" value="1"/>
</dbReference>
<proteinExistence type="predicted"/>
<name>A0A164VCA4_9AGAM</name>
<gene>
    <name evidence="8" type="ORF">SISNIDRAFT_484977</name>
</gene>
<feature type="transmembrane region" description="Helical" evidence="6">
    <location>
        <begin position="150"/>
        <end position="172"/>
    </location>
</feature>
<evidence type="ECO:0000259" key="7">
    <source>
        <dbReference type="PROSITE" id="PS50262"/>
    </source>
</evidence>
<dbReference type="AlphaFoldDB" id="A0A164VCA4"/>
<dbReference type="EMBL" id="KV419405">
    <property type="protein sequence ID" value="KZS94022.1"/>
    <property type="molecule type" value="Genomic_DNA"/>
</dbReference>
<dbReference type="Proteomes" id="UP000076722">
    <property type="component" value="Unassembled WGS sequence"/>
</dbReference>